<gene>
    <name evidence="3" type="ORF">XAT740_LOCUS52740</name>
</gene>
<protein>
    <submittedName>
        <fullName evidence="3">Uncharacterized protein</fullName>
    </submittedName>
</protein>
<comment type="caution">
    <text evidence="3">The sequence shown here is derived from an EMBL/GenBank/DDBJ whole genome shotgun (WGS) entry which is preliminary data.</text>
</comment>
<feature type="transmembrane region" description="Helical" evidence="1">
    <location>
        <begin position="368"/>
        <end position="389"/>
    </location>
</feature>
<organism evidence="3 4">
    <name type="scientific">Adineta ricciae</name>
    <name type="common">Rotifer</name>
    <dbReference type="NCBI Taxonomy" id="249248"/>
    <lineage>
        <taxon>Eukaryota</taxon>
        <taxon>Metazoa</taxon>
        <taxon>Spiralia</taxon>
        <taxon>Gnathifera</taxon>
        <taxon>Rotifera</taxon>
        <taxon>Eurotatoria</taxon>
        <taxon>Bdelloidea</taxon>
        <taxon>Adinetida</taxon>
        <taxon>Adinetidae</taxon>
        <taxon>Adineta</taxon>
    </lineage>
</organism>
<proteinExistence type="predicted"/>
<keyword evidence="2" id="KW-0732">Signal</keyword>
<keyword evidence="1" id="KW-0472">Membrane</keyword>
<dbReference type="EMBL" id="CAJNOR010008790">
    <property type="protein sequence ID" value="CAF1637601.1"/>
    <property type="molecule type" value="Genomic_DNA"/>
</dbReference>
<keyword evidence="1" id="KW-0812">Transmembrane</keyword>
<sequence>MNQGFILCLILVHAIRTTIESDIYTGRIIQCYTCRGGSECGILFLSYLNDSTKYSFKYGNEILYSCSVTITPEGVTTRDMVLSSTCQISPYQFCCKDNRCNSISSPPLPAFTNLTCLVGHCSLVGDTCRGDLHVAFRGSPAESCSMTHQDFTNEEEIYKSYKKTCLPGLTVIPTDSKQLKATEAVMSVVTSCCNAPNCNQHSAYDETAITCYVCDSRISGLAGCHTLNTSSSHVYRIGSSNPSESCATIIGLAGRDPISNINYPSFTIRTFIMDCQNQSLGLISFGGAEFQGSIGCCQIDNCNIESLDTYLTPATRAVIAPMISRITIKETATKFTSTRTTFTSAMNMDKGLTTATSTIKSNFHASKIFTVILPMILVLGVTVSTVWIARRRCCENTHWKIRNCSFEDIPVSSPLEPSSQPFIQNHSELAETIAENVTAD</sequence>
<accession>A0A816DRV5</accession>
<evidence type="ECO:0000256" key="2">
    <source>
        <dbReference type="SAM" id="SignalP"/>
    </source>
</evidence>
<reference evidence="3" key="1">
    <citation type="submission" date="2021-02" db="EMBL/GenBank/DDBJ databases">
        <authorList>
            <person name="Nowell W R."/>
        </authorList>
    </citation>
    <scope>NUCLEOTIDE SEQUENCE</scope>
</reference>
<name>A0A816DRV5_ADIRI</name>
<dbReference type="AlphaFoldDB" id="A0A816DRV5"/>
<feature type="signal peptide" evidence="2">
    <location>
        <begin position="1"/>
        <end position="21"/>
    </location>
</feature>
<keyword evidence="1" id="KW-1133">Transmembrane helix</keyword>
<feature type="chain" id="PRO_5032983743" evidence="2">
    <location>
        <begin position="22"/>
        <end position="440"/>
    </location>
</feature>
<keyword evidence="4" id="KW-1185">Reference proteome</keyword>
<dbReference type="Proteomes" id="UP000663828">
    <property type="component" value="Unassembled WGS sequence"/>
</dbReference>
<evidence type="ECO:0000313" key="4">
    <source>
        <dbReference type="Proteomes" id="UP000663828"/>
    </source>
</evidence>
<evidence type="ECO:0000256" key="1">
    <source>
        <dbReference type="SAM" id="Phobius"/>
    </source>
</evidence>
<evidence type="ECO:0000313" key="3">
    <source>
        <dbReference type="EMBL" id="CAF1637601.1"/>
    </source>
</evidence>